<dbReference type="GO" id="GO:1904263">
    <property type="term" value="P:positive regulation of TORC1 signaling"/>
    <property type="evidence" value="ECO:0007669"/>
    <property type="project" value="TreeGrafter"/>
</dbReference>
<dbReference type="PANTHER" id="PTHR11259">
    <property type="entry name" value="RAS-RELATED GTP BINDING RAG/GTR YEAST"/>
    <property type="match status" value="1"/>
</dbReference>
<dbReference type="SMART" id="SM00177">
    <property type="entry name" value="ARF"/>
    <property type="match status" value="1"/>
</dbReference>
<dbReference type="SUPFAM" id="SSF52540">
    <property type="entry name" value="P-loop containing nucleoside triphosphate hydrolases"/>
    <property type="match status" value="1"/>
</dbReference>
<evidence type="ECO:0000256" key="1">
    <source>
        <dbReference type="ARBA" id="ARBA00022741"/>
    </source>
</evidence>
<dbReference type="InterPro" id="IPR027417">
    <property type="entry name" value="P-loop_NTPase"/>
</dbReference>
<proteinExistence type="predicted"/>
<accession>A0A0F9Q2W0</accession>
<protein>
    <submittedName>
        <fullName evidence="4">Uncharacterized protein</fullName>
    </submittedName>
</protein>
<evidence type="ECO:0000256" key="3">
    <source>
        <dbReference type="SAM" id="Coils"/>
    </source>
</evidence>
<evidence type="ECO:0000256" key="2">
    <source>
        <dbReference type="ARBA" id="ARBA00023134"/>
    </source>
</evidence>
<dbReference type="InterPro" id="IPR006762">
    <property type="entry name" value="Gtr1_RagA"/>
</dbReference>
<dbReference type="GO" id="GO:0005634">
    <property type="term" value="C:nucleus"/>
    <property type="evidence" value="ECO:0007669"/>
    <property type="project" value="TreeGrafter"/>
</dbReference>
<evidence type="ECO:0000313" key="4">
    <source>
        <dbReference type="EMBL" id="KKN36814.1"/>
    </source>
</evidence>
<keyword evidence="2" id="KW-0342">GTP-binding</keyword>
<gene>
    <name evidence="4" type="ORF">LCGC14_0769910</name>
</gene>
<keyword evidence="1" id="KW-0547">Nucleotide-binding</keyword>
<dbReference type="GO" id="GO:1990131">
    <property type="term" value="C:Gtr1-Gtr2 GTPase complex"/>
    <property type="evidence" value="ECO:0007669"/>
    <property type="project" value="TreeGrafter"/>
</dbReference>
<reference evidence="4" key="1">
    <citation type="journal article" date="2015" name="Nature">
        <title>Complex archaea that bridge the gap between prokaryotes and eukaryotes.</title>
        <authorList>
            <person name="Spang A."/>
            <person name="Saw J.H."/>
            <person name="Jorgensen S.L."/>
            <person name="Zaremba-Niedzwiedzka K."/>
            <person name="Martijn J."/>
            <person name="Lind A.E."/>
            <person name="van Eijk R."/>
            <person name="Schleper C."/>
            <person name="Guy L."/>
            <person name="Ettema T.J."/>
        </authorList>
    </citation>
    <scope>NUCLEOTIDE SEQUENCE</scope>
</reference>
<dbReference type="EMBL" id="LAZR01001941">
    <property type="protein sequence ID" value="KKN36814.1"/>
    <property type="molecule type" value="Genomic_DNA"/>
</dbReference>
<dbReference type="Pfam" id="PF04670">
    <property type="entry name" value="Gtr1_RagA"/>
    <property type="match status" value="1"/>
</dbReference>
<dbReference type="GO" id="GO:0003924">
    <property type="term" value="F:GTPase activity"/>
    <property type="evidence" value="ECO:0007669"/>
    <property type="project" value="TreeGrafter"/>
</dbReference>
<sequence>MSSEISTILDVVSKFFDLKSTKINKIEKIQDILKLPILSFKFIDKEESTIIKNLFEISKIKEIVKLNKEDPFEILTKIEESEESLELTENLKEKIEELKVKYPDLETKLKKAITISKLINSLFEEKEGFEPKGINQKVLVAGLDAAGKTSLLSKFGGRLGMSDMISTHPTKGVVRMKFEDSKLNLFIWDLGGQIEYRERYLTNPEQYFLQLDLLIYVIDVQDPKRFDESFDYFEKIVDSVILLEESPFILIFLHKFDPDLKKDPKILLNIELLKDIINELLKKKVYNLEIEIYLTSIYSLISREPQFAKYIKNLMSSTHSLTDPTVRKVDGLGKTLEETLNAVIRLSESISTQLNDIDRRLRAIESGAFQVAQSGIPIEIANPNMESARPQENARLTVLNELKDLFGKRKRLEL</sequence>
<dbReference type="AlphaFoldDB" id="A0A0F9Q2W0"/>
<organism evidence="4">
    <name type="scientific">marine sediment metagenome</name>
    <dbReference type="NCBI Taxonomy" id="412755"/>
    <lineage>
        <taxon>unclassified sequences</taxon>
        <taxon>metagenomes</taxon>
        <taxon>ecological metagenomes</taxon>
    </lineage>
</organism>
<dbReference type="GO" id="GO:0009267">
    <property type="term" value="P:cellular response to starvation"/>
    <property type="evidence" value="ECO:0007669"/>
    <property type="project" value="TreeGrafter"/>
</dbReference>
<name>A0A0F9Q2W0_9ZZZZ</name>
<dbReference type="GO" id="GO:0005525">
    <property type="term" value="F:GTP binding"/>
    <property type="evidence" value="ECO:0007669"/>
    <property type="project" value="UniProtKB-KW"/>
</dbReference>
<keyword evidence="3" id="KW-0175">Coiled coil</keyword>
<feature type="coiled-coil region" evidence="3">
    <location>
        <begin position="78"/>
        <end position="108"/>
    </location>
</feature>
<dbReference type="Gene3D" id="3.40.50.300">
    <property type="entry name" value="P-loop containing nucleotide triphosphate hydrolases"/>
    <property type="match status" value="1"/>
</dbReference>
<dbReference type="PANTHER" id="PTHR11259:SF2">
    <property type="entry name" value="GH16429P"/>
    <property type="match status" value="1"/>
</dbReference>
<comment type="caution">
    <text evidence="4">The sequence shown here is derived from an EMBL/GenBank/DDBJ whole genome shotgun (WGS) entry which is preliminary data.</text>
</comment>
<dbReference type="PROSITE" id="PS51417">
    <property type="entry name" value="ARF"/>
    <property type="match status" value="1"/>
</dbReference>
<dbReference type="PRINTS" id="PR00449">
    <property type="entry name" value="RASTRNSFRMNG"/>
</dbReference>
<dbReference type="GO" id="GO:0010507">
    <property type="term" value="P:negative regulation of autophagy"/>
    <property type="evidence" value="ECO:0007669"/>
    <property type="project" value="TreeGrafter"/>
</dbReference>
<dbReference type="GO" id="GO:0005764">
    <property type="term" value="C:lysosome"/>
    <property type="evidence" value="ECO:0007669"/>
    <property type="project" value="TreeGrafter"/>
</dbReference>